<evidence type="ECO:0000256" key="2">
    <source>
        <dbReference type="ARBA" id="ARBA00023315"/>
    </source>
</evidence>
<proteinExistence type="predicted"/>
<dbReference type="Pfam" id="PF08541">
    <property type="entry name" value="ACP_syn_III_C"/>
    <property type="match status" value="1"/>
</dbReference>
<keyword evidence="6" id="KW-1185">Reference proteome</keyword>
<sequence>MMSPISVVVERIVDIIPSVSESNEKALQLGGAPRARASKALRMANVETRRYWLPGESLPMEIALTAARAATADSALDEIGMVFYTTGSAMALPSIRVMPDPASDLRVRLGLPNAGALSSVGGCAAYLALIGTAVDWVRIHQRKCLVVTFEDYRSAGTEGMTRYLFADACVAILLAPSEEPGVGFHAVDNRVDYRVTSPALIGLDKAMNAALTLDYHGSQPGKLLMQGRVVGNFVRAMVHRSILRHCEEHGISRPDVQMFIPHQANSSLMHELHRQCFPSSELVETIAHRGNTAGASVGVSLCEGLSRKPRGRTRVYMSAFGAGPGIVNAYYIANGHEQVVRAEQASPASAFFALDSKQTKYQSHVSANLIIERPDSRHFVILPEELFDRVDHPRRILVENAAQAEFFATVLQDHCGIYLGGTGGELKKWAERTPKPMGVGCPLHERHMLAAARLLERVQADFPGRSDEAGGSHFAPIDPNLVHKVDPSNVMLGDVTRIGALFSFRARTSTPEIRFDHPSSHVQGLLLTEVARQAMLATAHLVGLPLDWRLTLTQIDIHYHHFATPDVPLDIRCLSSYRVPEYHSNIASEGHERKVWSIVEIHQDGICCAIARLTSVTFREGPS</sequence>
<dbReference type="EMBL" id="CP089982">
    <property type="protein sequence ID" value="WXA96482.1"/>
    <property type="molecule type" value="Genomic_DNA"/>
</dbReference>
<feature type="domain" description="Beta-ketoacyl-[acyl-carrier-protein] synthase III C-terminal" evidence="4">
    <location>
        <begin position="246"/>
        <end position="323"/>
    </location>
</feature>
<keyword evidence="1" id="KW-0808">Transferase</keyword>
<dbReference type="PANTHER" id="PTHR34069:SF2">
    <property type="entry name" value="BETA-KETOACYL-[ACYL-CARRIER-PROTEIN] SYNTHASE III"/>
    <property type="match status" value="1"/>
</dbReference>
<protein>
    <submittedName>
        <fullName evidence="5">Uncharacterized protein</fullName>
    </submittedName>
</protein>
<name>A0ABZ2KCR9_9BACT</name>
<evidence type="ECO:0000259" key="3">
    <source>
        <dbReference type="Pfam" id="PF03756"/>
    </source>
</evidence>
<dbReference type="InterPro" id="IPR016039">
    <property type="entry name" value="Thiolase-like"/>
</dbReference>
<evidence type="ECO:0000313" key="6">
    <source>
        <dbReference type="Proteomes" id="UP001379533"/>
    </source>
</evidence>
<dbReference type="InterPro" id="IPR013747">
    <property type="entry name" value="ACP_syn_III_C"/>
</dbReference>
<dbReference type="Pfam" id="PF03756">
    <property type="entry name" value="AfsA"/>
    <property type="match status" value="1"/>
</dbReference>
<feature type="domain" description="A-factor biosynthesis hotdog" evidence="3">
    <location>
        <begin position="481"/>
        <end position="615"/>
    </location>
</feature>
<evidence type="ECO:0000256" key="1">
    <source>
        <dbReference type="ARBA" id="ARBA00022679"/>
    </source>
</evidence>
<gene>
    <name evidence="5" type="ORF">LZC95_06465</name>
</gene>
<dbReference type="Gene3D" id="3.40.47.10">
    <property type="match status" value="2"/>
</dbReference>
<evidence type="ECO:0000313" key="5">
    <source>
        <dbReference type="EMBL" id="WXA96482.1"/>
    </source>
</evidence>
<reference evidence="5 6" key="1">
    <citation type="submission" date="2021-12" db="EMBL/GenBank/DDBJ databases">
        <title>Discovery of the Pendulisporaceae a myxobacterial family with distinct sporulation behavior and unique specialized metabolism.</title>
        <authorList>
            <person name="Garcia R."/>
            <person name="Popoff A."/>
            <person name="Bader C.D."/>
            <person name="Loehr J."/>
            <person name="Walesch S."/>
            <person name="Walt C."/>
            <person name="Boldt J."/>
            <person name="Bunk B."/>
            <person name="Haeckl F.J.F.P.J."/>
            <person name="Gunesch A.P."/>
            <person name="Birkelbach J."/>
            <person name="Nuebel U."/>
            <person name="Pietschmann T."/>
            <person name="Bach T."/>
            <person name="Mueller R."/>
        </authorList>
    </citation>
    <scope>NUCLEOTIDE SEQUENCE [LARGE SCALE GENOMIC DNA]</scope>
    <source>
        <strain evidence="5 6">MSr12523</strain>
    </source>
</reference>
<dbReference type="SUPFAM" id="SSF53901">
    <property type="entry name" value="Thiolase-like"/>
    <property type="match status" value="1"/>
</dbReference>
<keyword evidence="2" id="KW-0012">Acyltransferase</keyword>
<dbReference type="InterPro" id="IPR005509">
    <property type="entry name" value="AfsA_hotdog_dom"/>
</dbReference>
<accession>A0ABZ2KCR9</accession>
<dbReference type="PANTHER" id="PTHR34069">
    <property type="entry name" value="3-OXOACYL-[ACYL-CARRIER-PROTEIN] SYNTHASE 3"/>
    <property type="match status" value="1"/>
</dbReference>
<dbReference type="RefSeq" id="WP_394847097.1">
    <property type="nucleotide sequence ID" value="NZ_CP089982.1"/>
</dbReference>
<organism evidence="5 6">
    <name type="scientific">Pendulispora brunnea</name>
    <dbReference type="NCBI Taxonomy" id="2905690"/>
    <lineage>
        <taxon>Bacteria</taxon>
        <taxon>Pseudomonadati</taxon>
        <taxon>Myxococcota</taxon>
        <taxon>Myxococcia</taxon>
        <taxon>Myxococcales</taxon>
        <taxon>Sorangiineae</taxon>
        <taxon>Pendulisporaceae</taxon>
        <taxon>Pendulispora</taxon>
    </lineage>
</organism>
<evidence type="ECO:0000259" key="4">
    <source>
        <dbReference type="Pfam" id="PF08541"/>
    </source>
</evidence>
<dbReference type="Proteomes" id="UP001379533">
    <property type="component" value="Chromosome"/>
</dbReference>